<gene>
    <name evidence="2" type="ORF">SAMD00023353_3700700</name>
</gene>
<organism evidence="2">
    <name type="scientific">Rosellinia necatrix</name>
    <name type="common">White root-rot fungus</name>
    <dbReference type="NCBI Taxonomy" id="77044"/>
    <lineage>
        <taxon>Eukaryota</taxon>
        <taxon>Fungi</taxon>
        <taxon>Dikarya</taxon>
        <taxon>Ascomycota</taxon>
        <taxon>Pezizomycotina</taxon>
        <taxon>Sordariomycetes</taxon>
        <taxon>Xylariomycetidae</taxon>
        <taxon>Xylariales</taxon>
        <taxon>Xylariaceae</taxon>
        <taxon>Rosellinia</taxon>
    </lineage>
</organism>
<feature type="compositionally biased region" description="Basic and acidic residues" evidence="1">
    <location>
        <begin position="1"/>
        <end position="12"/>
    </location>
</feature>
<evidence type="ECO:0000313" key="3">
    <source>
        <dbReference type="Proteomes" id="UP000054516"/>
    </source>
</evidence>
<accession>A0A1S8A973</accession>
<sequence length="99" mass="11268">MSFIEKSSEFEIAKPTPIAPPNHECNWKERYLALTAEIRQLKADMSTQASLKSSTILTPKHEQRDDGHDLLSITVILHFRNRDDVLINTDIAQDAEPSH</sequence>
<reference evidence="2" key="1">
    <citation type="submission" date="2016-03" db="EMBL/GenBank/DDBJ databases">
        <title>Draft genome sequence of Rosellinia necatrix.</title>
        <authorList>
            <person name="Kanematsu S."/>
        </authorList>
    </citation>
    <scope>NUCLEOTIDE SEQUENCE [LARGE SCALE GENOMIC DNA]</scope>
    <source>
        <strain evidence="2">W97</strain>
    </source>
</reference>
<keyword evidence="3" id="KW-1185">Reference proteome</keyword>
<dbReference type="STRING" id="77044.A0A1S8A973"/>
<evidence type="ECO:0000313" key="2">
    <source>
        <dbReference type="EMBL" id="GAW26569.1"/>
    </source>
</evidence>
<proteinExistence type="predicted"/>
<dbReference type="Proteomes" id="UP000054516">
    <property type="component" value="Unassembled WGS sequence"/>
</dbReference>
<name>A0A1S8A973_ROSNE</name>
<dbReference type="AlphaFoldDB" id="A0A1S8A973"/>
<feature type="region of interest" description="Disordered" evidence="1">
    <location>
        <begin position="1"/>
        <end position="21"/>
    </location>
</feature>
<evidence type="ECO:0000256" key="1">
    <source>
        <dbReference type="SAM" id="MobiDB-lite"/>
    </source>
</evidence>
<dbReference type="OrthoDB" id="5209965at2759"/>
<dbReference type="EMBL" id="DF977482">
    <property type="protein sequence ID" value="GAW26569.1"/>
    <property type="molecule type" value="Genomic_DNA"/>
</dbReference>
<protein>
    <submittedName>
        <fullName evidence="2">Putative ATP synthase subunit delta</fullName>
    </submittedName>
</protein>